<feature type="transmembrane region" description="Helical" evidence="1">
    <location>
        <begin position="170"/>
        <end position="189"/>
    </location>
</feature>
<reference evidence="2" key="1">
    <citation type="submission" date="2021-01" db="EMBL/GenBank/DDBJ databases">
        <title>Whole genome shotgun sequence of Virgisporangium aurantiacum NBRC 16421.</title>
        <authorList>
            <person name="Komaki H."/>
            <person name="Tamura T."/>
        </authorList>
    </citation>
    <scope>NUCLEOTIDE SEQUENCE</scope>
    <source>
        <strain evidence="2">NBRC 16421</strain>
    </source>
</reference>
<evidence type="ECO:0000256" key="1">
    <source>
        <dbReference type="SAM" id="Phobius"/>
    </source>
</evidence>
<evidence type="ECO:0000313" key="2">
    <source>
        <dbReference type="EMBL" id="GIJ60986.1"/>
    </source>
</evidence>
<name>A0A8J4E496_9ACTN</name>
<evidence type="ECO:0000313" key="3">
    <source>
        <dbReference type="Proteomes" id="UP000612585"/>
    </source>
</evidence>
<organism evidence="2 3">
    <name type="scientific">Virgisporangium aurantiacum</name>
    <dbReference type="NCBI Taxonomy" id="175570"/>
    <lineage>
        <taxon>Bacteria</taxon>
        <taxon>Bacillati</taxon>
        <taxon>Actinomycetota</taxon>
        <taxon>Actinomycetes</taxon>
        <taxon>Micromonosporales</taxon>
        <taxon>Micromonosporaceae</taxon>
        <taxon>Virgisporangium</taxon>
    </lineage>
</organism>
<dbReference type="RefSeq" id="WP_204005677.1">
    <property type="nucleotide sequence ID" value="NZ_BOPG01000061.1"/>
</dbReference>
<sequence>MRWLALYLRSRGAWVAVAVAVGAVALVWGAWSWFSDARTVNARAVTLTVMLGVAAFARTLDGPDESLDRTAAVRWPLRRFVHVLVLGAVIVGLLMPTLLTGARFEPATMVLRNTAGLLGLTALGAALVGAALCWVAPLTWTVVSVLPILDASSKVGWQVVGWLVQPTGTTAATACAVVLAVSGLAAYSWRGAGL</sequence>
<feature type="transmembrane region" description="Helical" evidence="1">
    <location>
        <begin position="80"/>
        <end position="102"/>
    </location>
</feature>
<dbReference type="EMBL" id="BOPG01000061">
    <property type="protein sequence ID" value="GIJ60986.1"/>
    <property type="molecule type" value="Genomic_DNA"/>
</dbReference>
<feature type="transmembrane region" description="Helical" evidence="1">
    <location>
        <begin position="122"/>
        <end position="149"/>
    </location>
</feature>
<protein>
    <submittedName>
        <fullName evidence="2">Uncharacterized protein</fullName>
    </submittedName>
</protein>
<dbReference type="AlphaFoldDB" id="A0A8J4E496"/>
<keyword evidence="1" id="KW-0812">Transmembrane</keyword>
<feature type="transmembrane region" description="Helical" evidence="1">
    <location>
        <begin position="12"/>
        <end position="34"/>
    </location>
</feature>
<comment type="caution">
    <text evidence="2">The sequence shown here is derived from an EMBL/GenBank/DDBJ whole genome shotgun (WGS) entry which is preliminary data.</text>
</comment>
<accession>A0A8J4E496</accession>
<proteinExistence type="predicted"/>
<keyword evidence="3" id="KW-1185">Reference proteome</keyword>
<keyword evidence="1" id="KW-0472">Membrane</keyword>
<gene>
    <name evidence="2" type="ORF">Vau01_085020</name>
</gene>
<keyword evidence="1" id="KW-1133">Transmembrane helix</keyword>
<dbReference type="Proteomes" id="UP000612585">
    <property type="component" value="Unassembled WGS sequence"/>
</dbReference>